<dbReference type="InterPro" id="IPR000073">
    <property type="entry name" value="AB_hydrolase_1"/>
</dbReference>
<dbReference type="InterPro" id="IPR050266">
    <property type="entry name" value="AB_hydrolase_sf"/>
</dbReference>
<evidence type="ECO:0000313" key="4">
    <source>
        <dbReference type="Proteomes" id="UP000306544"/>
    </source>
</evidence>
<dbReference type="Gene3D" id="3.40.50.1820">
    <property type="entry name" value="alpha/beta hydrolase"/>
    <property type="match status" value="1"/>
</dbReference>
<dbReference type="RefSeq" id="WP_138168990.1">
    <property type="nucleotide sequence ID" value="NZ_VAWA01000001.1"/>
</dbReference>
<sequence>MEEANVPPRKMLSATPQDRRVQVGGHTVDVRGTFAPERPAVVLVHGIGMSGEYFLPFAEVLAADFDVYAVDLPGYGSTPNPSRALTIPELGEVVAGLCAALGLQSPVLVGHSMGCQIVTHTLANHPRLSAGYVLIGPPADPAARSFGGHAWRLFRDTLAEPFTTNAVVFRNYLRMGPLRYFRTARYMLADRPEETILRCPVPGLIVRGRRDPIAAASWVRQLARLAPQARVREVPGGPHALQHHQPQALAKACAPFLTAVTRPGDGSTASPPEKWPTP</sequence>
<dbReference type="InterPro" id="IPR029058">
    <property type="entry name" value="AB_hydrolase_fold"/>
</dbReference>
<dbReference type="Proteomes" id="UP000306544">
    <property type="component" value="Unassembled WGS sequence"/>
</dbReference>
<organism evidence="3 4">
    <name type="scientific">Nesterenkonia sphaerica</name>
    <dbReference type="NCBI Taxonomy" id="1804988"/>
    <lineage>
        <taxon>Bacteria</taxon>
        <taxon>Bacillati</taxon>
        <taxon>Actinomycetota</taxon>
        <taxon>Actinomycetes</taxon>
        <taxon>Micrococcales</taxon>
        <taxon>Micrococcaceae</taxon>
        <taxon>Nesterenkonia</taxon>
    </lineage>
</organism>
<dbReference type="PANTHER" id="PTHR43798:SF33">
    <property type="entry name" value="HYDROLASE, PUTATIVE (AFU_ORTHOLOGUE AFUA_2G14860)-RELATED"/>
    <property type="match status" value="1"/>
</dbReference>
<keyword evidence="3" id="KW-0378">Hydrolase</keyword>
<evidence type="ECO:0000256" key="1">
    <source>
        <dbReference type="SAM" id="MobiDB-lite"/>
    </source>
</evidence>
<dbReference type="AlphaFoldDB" id="A0A5R9AMH6"/>
<keyword evidence="4" id="KW-1185">Reference proteome</keyword>
<dbReference type="EMBL" id="VAWA01000001">
    <property type="protein sequence ID" value="TLP80028.1"/>
    <property type="molecule type" value="Genomic_DNA"/>
</dbReference>
<reference evidence="3 4" key="1">
    <citation type="submission" date="2019-05" db="EMBL/GenBank/DDBJ databases">
        <title>Nesterenkonia sp. GY239, isolated from the Southern Atlantic Ocean.</title>
        <authorList>
            <person name="Zhang G."/>
        </authorList>
    </citation>
    <scope>NUCLEOTIDE SEQUENCE [LARGE SCALE GENOMIC DNA]</scope>
    <source>
        <strain evidence="3 4">GY239</strain>
    </source>
</reference>
<feature type="domain" description="AB hydrolase-1" evidence="2">
    <location>
        <begin position="41"/>
        <end position="252"/>
    </location>
</feature>
<evidence type="ECO:0000313" key="3">
    <source>
        <dbReference type="EMBL" id="TLP80028.1"/>
    </source>
</evidence>
<dbReference type="SUPFAM" id="SSF53474">
    <property type="entry name" value="alpha/beta-Hydrolases"/>
    <property type="match status" value="1"/>
</dbReference>
<protein>
    <submittedName>
        <fullName evidence="3">Alpha/beta hydrolase</fullName>
    </submittedName>
</protein>
<feature type="region of interest" description="Disordered" evidence="1">
    <location>
        <begin position="1"/>
        <end position="23"/>
    </location>
</feature>
<dbReference type="PANTHER" id="PTHR43798">
    <property type="entry name" value="MONOACYLGLYCEROL LIPASE"/>
    <property type="match status" value="1"/>
</dbReference>
<accession>A0A5R9AMH6</accession>
<dbReference type="Pfam" id="PF12697">
    <property type="entry name" value="Abhydrolase_6"/>
    <property type="match status" value="1"/>
</dbReference>
<dbReference type="GO" id="GO:0016787">
    <property type="term" value="F:hydrolase activity"/>
    <property type="evidence" value="ECO:0007669"/>
    <property type="project" value="UniProtKB-KW"/>
</dbReference>
<dbReference type="OrthoDB" id="9769541at2"/>
<gene>
    <name evidence="3" type="ORF">FEF27_01230</name>
</gene>
<proteinExistence type="predicted"/>
<evidence type="ECO:0000259" key="2">
    <source>
        <dbReference type="Pfam" id="PF12697"/>
    </source>
</evidence>
<dbReference type="GO" id="GO:0016020">
    <property type="term" value="C:membrane"/>
    <property type="evidence" value="ECO:0007669"/>
    <property type="project" value="TreeGrafter"/>
</dbReference>
<comment type="caution">
    <text evidence="3">The sequence shown here is derived from an EMBL/GenBank/DDBJ whole genome shotgun (WGS) entry which is preliminary data.</text>
</comment>
<name>A0A5R9AMH6_9MICC</name>